<comment type="caution">
    <text evidence="2">The sequence shown here is derived from an EMBL/GenBank/DDBJ whole genome shotgun (WGS) entry which is preliminary data.</text>
</comment>
<dbReference type="Proteomes" id="UP000488839">
    <property type="component" value="Unassembled WGS sequence"/>
</dbReference>
<dbReference type="AlphaFoldDB" id="A0A7K1T7Z7"/>
<organism evidence="2 3">
    <name type="scientific">Adlercreutzia rubneri</name>
    <dbReference type="NCBI Taxonomy" id="2916441"/>
    <lineage>
        <taxon>Bacteria</taxon>
        <taxon>Bacillati</taxon>
        <taxon>Actinomycetota</taxon>
        <taxon>Coriobacteriia</taxon>
        <taxon>Eggerthellales</taxon>
        <taxon>Eggerthellaceae</taxon>
        <taxon>Adlercreutzia</taxon>
    </lineage>
</organism>
<feature type="transmembrane region" description="Helical" evidence="1">
    <location>
        <begin position="225"/>
        <end position="246"/>
    </location>
</feature>
<feature type="transmembrane region" description="Helical" evidence="1">
    <location>
        <begin position="101"/>
        <end position="119"/>
    </location>
</feature>
<proteinExistence type="predicted"/>
<evidence type="ECO:0000256" key="1">
    <source>
        <dbReference type="SAM" id="Phobius"/>
    </source>
</evidence>
<feature type="transmembrane region" description="Helical" evidence="1">
    <location>
        <begin position="258"/>
        <end position="280"/>
    </location>
</feature>
<feature type="transmembrane region" description="Helical" evidence="1">
    <location>
        <begin position="159"/>
        <end position="182"/>
    </location>
</feature>
<evidence type="ECO:0000313" key="2">
    <source>
        <dbReference type="EMBL" id="MVN59758.1"/>
    </source>
</evidence>
<keyword evidence="1" id="KW-0472">Membrane</keyword>
<protein>
    <submittedName>
        <fullName evidence="2">Uncharacterized protein</fullName>
    </submittedName>
</protein>
<feature type="transmembrane region" description="Helical" evidence="1">
    <location>
        <begin position="67"/>
        <end position="85"/>
    </location>
</feature>
<feature type="transmembrane region" description="Helical" evidence="1">
    <location>
        <begin position="287"/>
        <end position="310"/>
    </location>
</feature>
<dbReference type="RefSeq" id="WP_157013032.1">
    <property type="nucleotide sequence ID" value="NZ_WPOO01000027.1"/>
</dbReference>
<keyword evidence="3" id="KW-1185">Reference proteome</keyword>
<keyword evidence="1" id="KW-1133">Transmembrane helix</keyword>
<reference evidence="2 3" key="1">
    <citation type="submission" date="2019-11" db="EMBL/GenBank/DDBJ databases">
        <title>Whole genome shotgun sequencing (WGS) data from Adlercreutzia equolifaciens ResAG-91, Eggerthella lenta MRI-F36, MRI-F37, MRI-F40, ResAG-49, ResAG-88, ResAG-121, ResAG-145, and Gordonibacter sp. ResAG-5, ResAG-26, ResAG-43, ResAG-50, ResAG-59.</title>
        <authorList>
            <person name="Stoll D.A."/>
            <person name="Danylec N."/>
            <person name="Franz C.M.A.P."/>
            <person name="Huch M."/>
        </authorList>
    </citation>
    <scope>NUCLEOTIDE SEQUENCE [LARGE SCALE GENOMIC DNA]</scope>
    <source>
        <strain evidence="2 3">ResAG-91</strain>
    </source>
</reference>
<keyword evidence="1" id="KW-0812">Transmembrane</keyword>
<dbReference type="EMBL" id="WPOO01000027">
    <property type="protein sequence ID" value="MVN59758.1"/>
    <property type="molecule type" value="Genomic_DNA"/>
</dbReference>
<feature type="transmembrane region" description="Helical" evidence="1">
    <location>
        <begin position="125"/>
        <end position="147"/>
    </location>
</feature>
<evidence type="ECO:0000313" key="3">
    <source>
        <dbReference type="Proteomes" id="UP000488839"/>
    </source>
</evidence>
<sequence>MAYETYEEKQRTIADPSDEGGASLRPLRDAVFRHRFLFLALTCYWAWQLSFFQSPLAVLPVDGMSPVPLSALLLLGASLLTYLFVYREDARMASWAARRRYLVLIGVCMAGGTAAQGLSPLASGTAGAILCDGGSAAMGVGAALFVVEAGRVFAQLGPRLALLLGVASIFSGVVLLLGASLAPWCGRIVLLALAALAAVVFLRGARRPFPKKRFYAWGLEEKVRFPVKLALTCFVQGVALGLMSLLSGEAGAGYAGEMSLLSALAFALGAMLIFATAGTFKMDFNHLLYQLGFSLMGLGFLAHVCLPGNAMARVSCLPWPIATCTCS</sequence>
<gene>
    <name evidence="2" type="ORF">GO707_11060</name>
</gene>
<accession>A0A7K1T7Z7</accession>
<feature type="transmembrane region" description="Helical" evidence="1">
    <location>
        <begin position="188"/>
        <end position="205"/>
    </location>
</feature>
<name>A0A7K1T7Z7_9ACTN</name>